<dbReference type="RefSeq" id="WP_084275098.1">
    <property type="nucleotide sequence ID" value="NZ_AP026671.1"/>
</dbReference>
<keyword evidence="7" id="KW-1185">Reference proteome</keyword>
<dbReference type="FunFam" id="3.30.70.270:FF:000001">
    <property type="entry name" value="Diguanylate cyclase domain protein"/>
    <property type="match status" value="1"/>
</dbReference>
<dbReference type="NCBIfam" id="TIGR00254">
    <property type="entry name" value="GGDEF"/>
    <property type="match status" value="1"/>
</dbReference>
<dbReference type="InterPro" id="IPR029787">
    <property type="entry name" value="Nucleotide_cyclase"/>
</dbReference>
<sequence>MSSRLRDELAIRIFSVIPRNVAANFFAAIMTLYPLYPNLHFSHFVWLIAVMVVMLYRFILYFFFKKRKYNLHHLCILHYIGIVLTAGVWAGGIWTIFYDTDLLHKIYIAFVIAGLSAGAVVSFASDKKSGIIYTTSMLVPTIVWFFTASDRFGIAMGILAIVYYLFLLHASSQIFTTLLHSIRLSIEREKLLHQFKKSTKELQMVFESAPLGILFYDKNLYLLDANNTALEILGMQKKQTIGFDLYKLQNNSFEKILRDVLQFNEKVVYEGELQSVGDRKKLHMRLIANPVKDASGEVIGGLAIMEDIGKEVQTKEQLERFAQFYLKNPHPVMQIDCNKKTITIENESAKRLRANIIHWEHIVDEICTHKNSSIEEQVGSKYFRFDIVDLENGFVNVYVKDITAEKRAIEEAEFFAYYDELTKLPRKKVFTEFIYKAIKHAIRYDKNNALLFIDVDDFKKINDSYGHSIGDAFLVKIAQKIQSNLRGVDVVTRLGGDEFAILLTDLPHDKVQAQEKTSVVIRKIFQTLQEPLYIDGIKLQVTLSVGAVVFREGDIEELFKNADIAMYEAKREGKNRYVFYEDKIKLQFLQKSILLHELEEALAHNDLALYLQPIYDLQTRYCSHAEALVRWNYNRGNSILFPQDFLPLMEEGNMLSQLTFWVLKEVSQIASKIETLDYISVNMSLRDFERDDFIPLIKKLYESGEVIPQKIELELTGNAQIRNLNDFQKQLQALKDLGFRFAIDDFGICYSSLYYLKHFIIDTLKIDKNFIKEIDRKENDKILTKFIIDVAKLYNMHIVAEGVERTSQLKLLEEMGCEKVQGYLLARPMPVKDFEEFIKNYKRLPL</sequence>
<dbReference type="PROSITE" id="PS50883">
    <property type="entry name" value="EAL"/>
    <property type="match status" value="1"/>
</dbReference>
<proteinExistence type="predicted"/>
<dbReference type="PANTHER" id="PTHR44757">
    <property type="entry name" value="DIGUANYLATE CYCLASE DGCP"/>
    <property type="match status" value="1"/>
</dbReference>
<dbReference type="InterPro" id="IPR000700">
    <property type="entry name" value="PAS-assoc_C"/>
</dbReference>
<dbReference type="Gene3D" id="3.30.450.20">
    <property type="entry name" value="PAS domain"/>
    <property type="match status" value="1"/>
</dbReference>
<dbReference type="EMBL" id="FWWZ01000001">
    <property type="protein sequence ID" value="SMC08838.1"/>
    <property type="molecule type" value="Genomic_DNA"/>
</dbReference>
<dbReference type="InterPro" id="IPR000160">
    <property type="entry name" value="GGDEF_dom"/>
</dbReference>
<dbReference type="PROSITE" id="PS50112">
    <property type="entry name" value="PAS"/>
    <property type="match status" value="1"/>
</dbReference>
<dbReference type="STRING" id="1069081.SAMN05660197_0612"/>
<dbReference type="SMART" id="SM00267">
    <property type="entry name" value="GGDEF"/>
    <property type="match status" value="1"/>
</dbReference>
<keyword evidence="1" id="KW-1133">Transmembrane helix</keyword>
<dbReference type="CDD" id="cd00130">
    <property type="entry name" value="PAS"/>
    <property type="match status" value="1"/>
</dbReference>
<dbReference type="Pfam" id="PF00990">
    <property type="entry name" value="GGDEF"/>
    <property type="match status" value="1"/>
</dbReference>
<dbReference type="OrthoDB" id="9759431at2"/>
<evidence type="ECO:0000313" key="7">
    <source>
        <dbReference type="Proteomes" id="UP000192602"/>
    </source>
</evidence>
<dbReference type="InterPro" id="IPR000014">
    <property type="entry name" value="PAS"/>
</dbReference>
<keyword evidence="1" id="KW-0472">Membrane</keyword>
<feature type="domain" description="EAL" evidence="4">
    <location>
        <begin position="591"/>
        <end position="842"/>
    </location>
</feature>
<feature type="transmembrane region" description="Helical" evidence="1">
    <location>
        <begin position="104"/>
        <end position="124"/>
    </location>
</feature>
<feature type="transmembrane region" description="Helical" evidence="1">
    <location>
        <begin position="76"/>
        <end position="98"/>
    </location>
</feature>
<feature type="transmembrane region" description="Helical" evidence="1">
    <location>
        <begin position="154"/>
        <end position="179"/>
    </location>
</feature>
<reference evidence="7" key="1">
    <citation type="submission" date="2017-04" db="EMBL/GenBank/DDBJ databases">
        <authorList>
            <person name="Varghese N."/>
            <person name="Submissions S."/>
        </authorList>
    </citation>
    <scope>NUCLEOTIDE SEQUENCE [LARGE SCALE GENOMIC DNA]</scope>
    <source>
        <strain evidence="7">DSM 16512</strain>
    </source>
</reference>
<feature type="transmembrane region" description="Helical" evidence="1">
    <location>
        <begin position="43"/>
        <end position="64"/>
    </location>
</feature>
<dbReference type="AlphaFoldDB" id="A0A1W1WR97"/>
<dbReference type="SMART" id="SM00052">
    <property type="entry name" value="EAL"/>
    <property type="match status" value="1"/>
</dbReference>
<dbReference type="NCBIfam" id="TIGR00229">
    <property type="entry name" value="sensory_box"/>
    <property type="match status" value="1"/>
</dbReference>
<protein>
    <submittedName>
        <fullName evidence="6">PAS domain S-box-containing protein/diguanylate cyclase (GGDEF) domain-containing protein</fullName>
    </submittedName>
</protein>
<feature type="domain" description="GGDEF" evidence="5">
    <location>
        <begin position="446"/>
        <end position="582"/>
    </location>
</feature>
<dbReference type="InterPro" id="IPR052155">
    <property type="entry name" value="Biofilm_reg_signaling"/>
</dbReference>
<feature type="domain" description="PAS" evidence="2">
    <location>
        <begin position="198"/>
        <end position="242"/>
    </location>
</feature>
<evidence type="ECO:0000259" key="4">
    <source>
        <dbReference type="PROSITE" id="PS50883"/>
    </source>
</evidence>
<dbReference type="Gene3D" id="3.20.20.450">
    <property type="entry name" value="EAL domain"/>
    <property type="match status" value="1"/>
</dbReference>
<dbReference type="Proteomes" id="UP000192602">
    <property type="component" value="Unassembled WGS sequence"/>
</dbReference>
<dbReference type="PROSITE" id="PS50887">
    <property type="entry name" value="GGDEF"/>
    <property type="match status" value="1"/>
</dbReference>
<feature type="transmembrane region" description="Helical" evidence="1">
    <location>
        <begin position="21"/>
        <end position="37"/>
    </location>
</feature>
<gene>
    <name evidence="6" type="ORF">SAMN05660197_0612</name>
</gene>
<name>A0A1W1WR97_9BACT</name>
<keyword evidence="1" id="KW-0812">Transmembrane</keyword>
<dbReference type="Pfam" id="PF13426">
    <property type="entry name" value="PAS_9"/>
    <property type="match status" value="1"/>
</dbReference>
<dbReference type="PANTHER" id="PTHR44757:SF2">
    <property type="entry name" value="BIOFILM ARCHITECTURE MAINTENANCE PROTEIN MBAA"/>
    <property type="match status" value="1"/>
</dbReference>
<dbReference type="GO" id="GO:0003824">
    <property type="term" value="F:catalytic activity"/>
    <property type="evidence" value="ECO:0007669"/>
    <property type="project" value="UniProtKB-ARBA"/>
</dbReference>
<dbReference type="InterPro" id="IPR043128">
    <property type="entry name" value="Rev_trsase/Diguanyl_cyclase"/>
</dbReference>
<dbReference type="InterPro" id="IPR001633">
    <property type="entry name" value="EAL_dom"/>
</dbReference>
<organism evidence="6 7">
    <name type="scientific">Nitratiruptor tergarcus DSM 16512</name>
    <dbReference type="NCBI Taxonomy" id="1069081"/>
    <lineage>
        <taxon>Bacteria</taxon>
        <taxon>Pseudomonadati</taxon>
        <taxon>Campylobacterota</taxon>
        <taxon>Epsilonproteobacteria</taxon>
        <taxon>Nautiliales</taxon>
        <taxon>Nitratiruptoraceae</taxon>
        <taxon>Nitratiruptor</taxon>
    </lineage>
</organism>
<dbReference type="SUPFAM" id="SSF55785">
    <property type="entry name" value="PYP-like sensor domain (PAS domain)"/>
    <property type="match status" value="1"/>
</dbReference>
<dbReference type="InterPro" id="IPR035965">
    <property type="entry name" value="PAS-like_dom_sf"/>
</dbReference>
<dbReference type="CDD" id="cd01948">
    <property type="entry name" value="EAL"/>
    <property type="match status" value="1"/>
</dbReference>
<dbReference type="CDD" id="cd01949">
    <property type="entry name" value="GGDEF"/>
    <property type="match status" value="1"/>
</dbReference>
<dbReference type="InterPro" id="IPR035919">
    <property type="entry name" value="EAL_sf"/>
</dbReference>
<dbReference type="SUPFAM" id="SSF141868">
    <property type="entry name" value="EAL domain-like"/>
    <property type="match status" value="1"/>
</dbReference>
<evidence type="ECO:0000259" key="5">
    <source>
        <dbReference type="PROSITE" id="PS50887"/>
    </source>
</evidence>
<dbReference type="SUPFAM" id="SSF55073">
    <property type="entry name" value="Nucleotide cyclase"/>
    <property type="match status" value="1"/>
</dbReference>
<accession>A0A1W1WR97</accession>
<evidence type="ECO:0000313" key="6">
    <source>
        <dbReference type="EMBL" id="SMC08838.1"/>
    </source>
</evidence>
<evidence type="ECO:0000259" key="2">
    <source>
        <dbReference type="PROSITE" id="PS50112"/>
    </source>
</evidence>
<feature type="domain" description="PAC" evidence="3">
    <location>
        <begin position="267"/>
        <end position="320"/>
    </location>
</feature>
<dbReference type="Pfam" id="PF00563">
    <property type="entry name" value="EAL"/>
    <property type="match status" value="1"/>
</dbReference>
<evidence type="ECO:0000259" key="3">
    <source>
        <dbReference type="PROSITE" id="PS50113"/>
    </source>
</evidence>
<dbReference type="Gene3D" id="3.30.70.270">
    <property type="match status" value="1"/>
</dbReference>
<dbReference type="SMART" id="SM00091">
    <property type="entry name" value="PAS"/>
    <property type="match status" value="1"/>
</dbReference>
<evidence type="ECO:0000256" key="1">
    <source>
        <dbReference type="SAM" id="Phobius"/>
    </source>
</evidence>
<dbReference type="PROSITE" id="PS50113">
    <property type="entry name" value="PAC"/>
    <property type="match status" value="1"/>
</dbReference>